<name>A0ABW5D702_9BACT</name>
<keyword evidence="1" id="KW-0812">Transmembrane</keyword>
<organism evidence="2 3">
    <name type="scientific">Luteolibacter algae</name>
    <dbReference type="NCBI Taxonomy" id="454151"/>
    <lineage>
        <taxon>Bacteria</taxon>
        <taxon>Pseudomonadati</taxon>
        <taxon>Verrucomicrobiota</taxon>
        <taxon>Verrucomicrobiia</taxon>
        <taxon>Verrucomicrobiales</taxon>
        <taxon>Verrucomicrobiaceae</taxon>
        <taxon>Luteolibacter</taxon>
    </lineage>
</organism>
<keyword evidence="1" id="KW-0472">Membrane</keyword>
<protein>
    <submittedName>
        <fullName evidence="2">DUF2254 domain-containing protein</fullName>
    </submittedName>
</protein>
<comment type="caution">
    <text evidence="2">The sequence shown here is derived from an EMBL/GenBank/DDBJ whole genome shotgun (WGS) entry which is preliminary data.</text>
</comment>
<dbReference type="Pfam" id="PF10011">
    <property type="entry name" value="DUF2254"/>
    <property type="match status" value="1"/>
</dbReference>
<accession>A0ABW5D702</accession>
<dbReference type="EMBL" id="JBHUIT010000007">
    <property type="protein sequence ID" value="MFD2256365.1"/>
    <property type="molecule type" value="Genomic_DNA"/>
</dbReference>
<dbReference type="InterPro" id="IPR018723">
    <property type="entry name" value="DUF2254_membrane"/>
</dbReference>
<dbReference type="Proteomes" id="UP001597375">
    <property type="component" value="Unassembled WGS sequence"/>
</dbReference>
<feature type="transmembrane region" description="Helical" evidence="1">
    <location>
        <begin position="93"/>
        <end position="116"/>
    </location>
</feature>
<feature type="transmembrane region" description="Helical" evidence="1">
    <location>
        <begin position="42"/>
        <end position="72"/>
    </location>
</feature>
<feature type="transmembrane region" description="Helical" evidence="1">
    <location>
        <begin position="12"/>
        <end position="30"/>
    </location>
</feature>
<keyword evidence="1" id="KW-1133">Transmembrane helix</keyword>
<feature type="transmembrane region" description="Helical" evidence="1">
    <location>
        <begin position="122"/>
        <end position="143"/>
    </location>
</feature>
<evidence type="ECO:0000256" key="1">
    <source>
        <dbReference type="SAM" id="Phobius"/>
    </source>
</evidence>
<sequence length="408" mass="44559">MRSRLWVKPAIMSLAAVLWVSFAYFGAFLLPEDMRVVVKREILINLLGIMASTMLTVATFSVAAMVSAYSAVSTTATPRATRIVMQDRSSQNSLTSFLAAFIYAIIALVAISIVEYGAGGRVLLFAGYSGVLIWVLISFVRWVDRVSKLGRMGDTLERVEESCRETFSSPETMGTLGAKTADDSPVTGARITADIIGYVQNIDVAELNEIAGELGTSIRVMERPGAFVDPHDALVTVLNHPNLEEEMITRIRNTFQLGDSRRVSSDPRFGMILLSEIADRALSPAVNDPGTAIVVLGIQVRLMEMWSQHHNKEEKIKYEHIEVPPLSAEDLLDDAFTAISRDGAGIFEVGARIQKSLAVLGRLSGGIFASAARRHSRLALEQAELSLVTDDHKKIVRQLAEQVGNPAN</sequence>
<proteinExistence type="predicted"/>
<evidence type="ECO:0000313" key="3">
    <source>
        <dbReference type="Proteomes" id="UP001597375"/>
    </source>
</evidence>
<reference evidence="3" key="1">
    <citation type="journal article" date="2019" name="Int. J. Syst. Evol. Microbiol.">
        <title>The Global Catalogue of Microorganisms (GCM) 10K type strain sequencing project: providing services to taxonomists for standard genome sequencing and annotation.</title>
        <authorList>
            <consortium name="The Broad Institute Genomics Platform"/>
            <consortium name="The Broad Institute Genome Sequencing Center for Infectious Disease"/>
            <person name="Wu L."/>
            <person name="Ma J."/>
        </authorList>
    </citation>
    <scope>NUCLEOTIDE SEQUENCE [LARGE SCALE GENOMIC DNA]</scope>
    <source>
        <strain evidence="3">CGMCC 4.7106</strain>
    </source>
</reference>
<evidence type="ECO:0000313" key="2">
    <source>
        <dbReference type="EMBL" id="MFD2256365.1"/>
    </source>
</evidence>
<gene>
    <name evidence="2" type="ORF">ACFSSA_06745</name>
</gene>
<keyword evidence="3" id="KW-1185">Reference proteome</keyword>